<dbReference type="GO" id="GO:0004190">
    <property type="term" value="F:aspartic-type endopeptidase activity"/>
    <property type="evidence" value="ECO:0007669"/>
    <property type="project" value="UniProtKB-KW"/>
</dbReference>
<dbReference type="EMBL" id="AGNL01044225">
    <property type="protein sequence ID" value="EJK50057.1"/>
    <property type="molecule type" value="Genomic_DNA"/>
</dbReference>
<dbReference type="FunFam" id="2.40.70.10:FF:000002">
    <property type="entry name" value="Vacuolar aspartic proteinase"/>
    <property type="match status" value="1"/>
</dbReference>
<dbReference type="OrthoDB" id="771136at2759"/>
<organism evidence="12 13">
    <name type="scientific">Thalassiosira oceanica</name>
    <name type="common">Marine diatom</name>
    <dbReference type="NCBI Taxonomy" id="159749"/>
    <lineage>
        <taxon>Eukaryota</taxon>
        <taxon>Sar</taxon>
        <taxon>Stramenopiles</taxon>
        <taxon>Ochrophyta</taxon>
        <taxon>Bacillariophyta</taxon>
        <taxon>Coscinodiscophyceae</taxon>
        <taxon>Thalassiosirophycidae</taxon>
        <taxon>Thalassiosirales</taxon>
        <taxon>Thalassiosiraceae</taxon>
        <taxon>Thalassiosira</taxon>
    </lineage>
</organism>
<keyword evidence="3 9" id="KW-0064">Aspartyl protease</keyword>
<comment type="similarity">
    <text evidence="1 9">Belongs to the peptidase A1 family.</text>
</comment>
<feature type="disulfide bond" evidence="8">
    <location>
        <begin position="378"/>
        <end position="411"/>
    </location>
</feature>
<keyword evidence="2 9" id="KW-0645">Protease</keyword>
<evidence type="ECO:0000256" key="8">
    <source>
        <dbReference type="PIRSR" id="PIRSR601461-2"/>
    </source>
</evidence>
<dbReference type="InterPro" id="IPR001461">
    <property type="entry name" value="Aspartic_peptidase_A1"/>
</dbReference>
<evidence type="ECO:0000259" key="11">
    <source>
        <dbReference type="PROSITE" id="PS51767"/>
    </source>
</evidence>
<evidence type="ECO:0000256" key="1">
    <source>
        <dbReference type="ARBA" id="ARBA00007447"/>
    </source>
</evidence>
<keyword evidence="5 8" id="KW-1015">Disulfide bond</keyword>
<gene>
    <name evidence="12" type="ORF">THAOC_31014</name>
</gene>
<comment type="caution">
    <text evidence="12">The sequence shown here is derived from an EMBL/GenBank/DDBJ whole genome shotgun (WGS) entry which is preliminary data.</text>
</comment>
<keyword evidence="10" id="KW-0732">Signal</keyword>
<dbReference type="OMA" id="KYDHDAS"/>
<dbReference type="InterPro" id="IPR021109">
    <property type="entry name" value="Peptidase_aspartic_dom_sf"/>
</dbReference>
<feature type="signal peptide" evidence="10">
    <location>
        <begin position="1"/>
        <end position="18"/>
    </location>
</feature>
<dbReference type="PROSITE" id="PS00141">
    <property type="entry name" value="ASP_PROTEASE"/>
    <property type="match status" value="2"/>
</dbReference>
<feature type="active site" evidence="7">
    <location>
        <position position="138"/>
    </location>
</feature>
<feature type="domain" description="Peptidase A1" evidence="11">
    <location>
        <begin position="120"/>
        <end position="450"/>
    </location>
</feature>
<dbReference type="AlphaFoldDB" id="K0RTP7"/>
<evidence type="ECO:0000256" key="6">
    <source>
        <dbReference type="ARBA" id="ARBA00023180"/>
    </source>
</evidence>
<dbReference type="PRINTS" id="PR00792">
    <property type="entry name" value="PEPSIN"/>
</dbReference>
<dbReference type="Proteomes" id="UP000266841">
    <property type="component" value="Unassembled WGS sequence"/>
</dbReference>
<evidence type="ECO:0000256" key="10">
    <source>
        <dbReference type="SAM" id="SignalP"/>
    </source>
</evidence>
<dbReference type="PANTHER" id="PTHR47966:SF51">
    <property type="entry name" value="BETA-SITE APP-CLEAVING ENZYME, ISOFORM A-RELATED"/>
    <property type="match status" value="1"/>
</dbReference>
<keyword evidence="6" id="KW-0325">Glycoprotein</keyword>
<feature type="chain" id="PRO_5003837315" description="Peptidase A1 domain-containing protein" evidence="10">
    <location>
        <begin position="19"/>
        <end position="455"/>
    </location>
</feature>
<name>K0RTP7_THAOC</name>
<evidence type="ECO:0000256" key="4">
    <source>
        <dbReference type="ARBA" id="ARBA00022801"/>
    </source>
</evidence>
<proteinExistence type="inferred from homology"/>
<evidence type="ECO:0000313" key="13">
    <source>
        <dbReference type="Proteomes" id="UP000266841"/>
    </source>
</evidence>
<evidence type="ECO:0000256" key="2">
    <source>
        <dbReference type="ARBA" id="ARBA00022670"/>
    </source>
</evidence>
<evidence type="ECO:0000256" key="7">
    <source>
        <dbReference type="PIRSR" id="PIRSR601461-1"/>
    </source>
</evidence>
<dbReference type="SUPFAM" id="SSF50630">
    <property type="entry name" value="Acid proteases"/>
    <property type="match status" value="1"/>
</dbReference>
<dbReference type="Pfam" id="PF00026">
    <property type="entry name" value="Asp"/>
    <property type="match status" value="2"/>
</dbReference>
<dbReference type="eggNOG" id="KOG1339">
    <property type="taxonomic scope" value="Eukaryota"/>
</dbReference>
<dbReference type="PROSITE" id="PS51767">
    <property type="entry name" value="PEPTIDASE_A1"/>
    <property type="match status" value="1"/>
</dbReference>
<evidence type="ECO:0000256" key="5">
    <source>
        <dbReference type="ARBA" id="ARBA00023157"/>
    </source>
</evidence>
<dbReference type="InterPro" id="IPR033121">
    <property type="entry name" value="PEPTIDASE_A1"/>
</dbReference>
<dbReference type="Gene3D" id="2.40.70.10">
    <property type="entry name" value="Acid Proteases"/>
    <property type="match status" value="2"/>
</dbReference>
<reference evidence="12 13" key="1">
    <citation type="journal article" date="2012" name="Genome Biol.">
        <title>Genome and low-iron response of an oceanic diatom adapted to chronic iron limitation.</title>
        <authorList>
            <person name="Lommer M."/>
            <person name="Specht M."/>
            <person name="Roy A.S."/>
            <person name="Kraemer L."/>
            <person name="Andreson R."/>
            <person name="Gutowska M.A."/>
            <person name="Wolf J."/>
            <person name="Bergner S.V."/>
            <person name="Schilhabel M.B."/>
            <person name="Klostermeier U.C."/>
            <person name="Beiko R.G."/>
            <person name="Rosenstiel P."/>
            <person name="Hippler M."/>
            <person name="Laroche J."/>
        </authorList>
    </citation>
    <scope>NUCLEOTIDE SEQUENCE [LARGE SCALE GENOMIC DNA]</scope>
    <source>
        <strain evidence="12 13">CCMP1005</strain>
    </source>
</reference>
<accession>K0RTP7</accession>
<keyword evidence="4 9" id="KW-0378">Hydrolase</keyword>
<protein>
    <recommendedName>
        <fullName evidence="11">Peptidase A1 domain-containing protein</fullName>
    </recommendedName>
</protein>
<evidence type="ECO:0000313" key="12">
    <source>
        <dbReference type="EMBL" id="EJK50057.1"/>
    </source>
</evidence>
<dbReference type="InterPro" id="IPR001969">
    <property type="entry name" value="Aspartic_peptidase_AS"/>
</dbReference>
<keyword evidence="13" id="KW-1185">Reference proteome</keyword>
<evidence type="ECO:0000256" key="9">
    <source>
        <dbReference type="RuleBase" id="RU000454"/>
    </source>
</evidence>
<dbReference type="GO" id="GO:0006508">
    <property type="term" value="P:proteolysis"/>
    <property type="evidence" value="ECO:0007669"/>
    <property type="project" value="UniProtKB-KW"/>
</dbReference>
<sequence length="455" mass="48835">MLFKAIALSAALLASSAAAEDDGLIRMKLSKVPDHEIVAQHLKAEVRFTQTDVVSTSLFLDGTNTNEALKLALESKSNPTIKTAVSTALRGYAEQVTDSELLASGKTENVIIKDYSNAQYFGTLKIGTPPQEFTVIFDTGSSNLWVPKVDCQNCGYWFINGGKDKYDNGKSSSYTADGSDFHIQVGVRFHSSCKHFSLTLHRIFQYGSGDVKGYFSVDSVTLADDISVTGQKFAEVSDAGGLGVGYVMGKFDGIMGLGFDGLALGGAKTVFKNAVDQGVVSQPVFAFQMGNNADGELTFGGYDDSKFTGDITWVNLAEPKYWLIDLDNVQVGSYSSGKTNGIVDSGTSLITGPSAEIRKIASSVGASANLLGQYTIDCALVPNLPDLEFTINGKPFKVPGKDLVIQAQGMCLFALMGMDIPTGPKWILGDVFMRQYYTIFDYGQERVGFATPISS</sequence>
<dbReference type="PANTHER" id="PTHR47966">
    <property type="entry name" value="BETA-SITE APP-CLEAVING ENZYME, ISOFORM A-RELATED"/>
    <property type="match status" value="1"/>
</dbReference>
<evidence type="ECO:0000256" key="3">
    <source>
        <dbReference type="ARBA" id="ARBA00022750"/>
    </source>
</evidence>
<feature type="active site" evidence="7">
    <location>
        <position position="344"/>
    </location>
</feature>